<evidence type="ECO:0000256" key="4">
    <source>
        <dbReference type="ARBA" id="ARBA00022448"/>
    </source>
</evidence>
<dbReference type="InterPro" id="IPR018303">
    <property type="entry name" value="ATPase_P-typ_P_site"/>
</dbReference>
<dbReference type="OrthoDB" id="7059309at2"/>
<evidence type="ECO:0000256" key="14">
    <source>
        <dbReference type="ARBA" id="ARBA00023065"/>
    </source>
</evidence>
<dbReference type="InterPro" id="IPR027256">
    <property type="entry name" value="P-typ_ATPase_IB"/>
</dbReference>
<dbReference type="InterPro" id="IPR023298">
    <property type="entry name" value="ATPase_P-typ_TM_dom_sf"/>
</dbReference>
<dbReference type="FunFam" id="2.70.150.10:FF:000020">
    <property type="entry name" value="Copper-exporting P-type ATPase A"/>
    <property type="match status" value="1"/>
</dbReference>
<dbReference type="GO" id="GO:0043682">
    <property type="term" value="F:P-type divalent copper transporter activity"/>
    <property type="evidence" value="ECO:0007669"/>
    <property type="project" value="TreeGrafter"/>
</dbReference>
<dbReference type="GO" id="GO:0005886">
    <property type="term" value="C:plasma membrane"/>
    <property type="evidence" value="ECO:0007669"/>
    <property type="project" value="UniProtKB-SubCell"/>
</dbReference>
<feature type="transmembrane region" description="Helical" evidence="20">
    <location>
        <begin position="255"/>
        <end position="276"/>
    </location>
</feature>
<dbReference type="SUPFAM" id="SSF49503">
    <property type="entry name" value="Cupredoxins"/>
    <property type="match status" value="1"/>
</dbReference>
<evidence type="ECO:0000256" key="8">
    <source>
        <dbReference type="ARBA" id="ARBA00022741"/>
    </source>
</evidence>
<keyword evidence="10 20" id="KW-0067">ATP-binding</keyword>
<dbReference type="EMBL" id="FNKH01000002">
    <property type="protein sequence ID" value="SDR05999.1"/>
    <property type="molecule type" value="Genomic_DNA"/>
</dbReference>
<dbReference type="PROSITE" id="PS50846">
    <property type="entry name" value="HMA_2"/>
    <property type="match status" value="1"/>
</dbReference>
<keyword evidence="6 20" id="KW-0812">Transmembrane</keyword>
<dbReference type="GO" id="GO:0005507">
    <property type="term" value="F:copper ion binding"/>
    <property type="evidence" value="ECO:0007669"/>
    <property type="project" value="TreeGrafter"/>
</dbReference>
<comment type="catalytic activity">
    <reaction evidence="17">
        <text>Cu(+)(in) + ATP + H2O = Cu(+)(out) + ADP + phosphate + H(+)</text>
        <dbReference type="Rhea" id="RHEA:25792"/>
        <dbReference type="ChEBI" id="CHEBI:15377"/>
        <dbReference type="ChEBI" id="CHEBI:15378"/>
        <dbReference type="ChEBI" id="CHEBI:30616"/>
        <dbReference type="ChEBI" id="CHEBI:43474"/>
        <dbReference type="ChEBI" id="CHEBI:49552"/>
        <dbReference type="ChEBI" id="CHEBI:456216"/>
        <dbReference type="EC" id="7.2.2.8"/>
    </reaction>
</comment>
<dbReference type="InterPro" id="IPR001757">
    <property type="entry name" value="P_typ_ATPase"/>
</dbReference>
<evidence type="ECO:0000256" key="12">
    <source>
        <dbReference type="ARBA" id="ARBA00022989"/>
    </source>
</evidence>
<keyword evidence="5 20" id="KW-1003">Cell membrane</keyword>
<evidence type="ECO:0000256" key="9">
    <source>
        <dbReference type="ARBA" id="ARBA00022796"/>
    </source>
</evidence>
<dbReference type="Pfam" id="PF00122">
    <property type="entry name" value="E1-E2_ATPase"/>
    <property type="match status" value="1"/>
</dbReference>
<proteinExistence type="inferred from homology"/>
<dbReference type="Gene3D" id="3.40.50.1000">
    <property type="entry name" value="HAD superfamily/HAD-like"/>
    <property type="match status" value="1"/>
</dbReference>
<dbReference type="InterPro" id="IPR008250">
    <property type="entry name" value="ATPase_P-typ_transduc_dom_A_sf"/>
</dbReference>
<dbReference type="NCBIfam" id="TIGR01511">
    <property type="entry name" value="ATPase-IB1_Cu"/>
    <property type="match status" value="1"/>
</dbReference>
<dbReference type="InterPro" id="IPR059000">
    <property type="entry name" value="ATPase_P-type_domA"/>
</dbReference>
<protein>
    <recommendedName>
        <fullName evidence="19">Probable copper-exporting P-type ATPase V</fullName>
        <ecNumber evidence="3">7.2.2.8</ecNumber>
    </recommendedName>
    <alternativeName>
        <fullName evidence="16">Cu(+)-exporting ATPase</fullName>
    </alternativeName>
</protein>
<reference evidence="23 24" key="1">
    <citation type="submission" date="2016-10" db="EMBL/GenBank/DDBJ databases">
        <authorList>
            <person name="de Groot N.N."/>
        </authorList>
    </citation>
    <scope>NUCLEOTIDE SEQUENCE [LARGE SCALE GENOMIC DNA]</scope>
    <source>
        <strain evidence="23 24">DSM 20117</strain>
    </source>
</reference>
<evidence type="ECO:0000256" key="20">
    <source>
        <dbReference type="RuleBase" id="RU362081"/>
    </source>
</evidence>
<dbReference type="SFLD" id="SFLDF00027">
    <property type="entry name" value="p-type_atpase"/>
    <property type="match status" value="1"/>
</dbReference>
<keyword evidence="9" id="KW-0187">Copper transport</keyword>
<feature type="transmembrane region" description="Helical" evidence="20">
    <location>
        <begin position="288"/>
        <end position="310"/>
    </location>
</feature>
<evidence type="ECO:0000256" key="10">
    <source>
        <dbReference type="ARBA" id="ARBA00022840"/>
    </source>
</evidence>
<dbReference type="FunFam" id="3.40.50.1000:FF:000144">
    <property type="entry name" value="copper-transporting ATPase 1 isoform X2"/>
    <property type="match status" value="1"/>
</dbReference>
<dbReference type="SFLD" id="SFLDS00003">
    <property type="entry name" value="Haloacid_Dehalogenase"/>
    <property type="match status" value="1"/>
</dbReference>
<comment type="similarity">
    <text evidence="2 20">Belongs to the cation transport ATPase (P-type) (TC 3.A.3) family. Type IB subfamily.</text>
</comment>
<dbReference type="CDD" id="cd00371">
    <property type="entry name" value="HMA"/>
    <property type="match status" value="1"/>
</dbReference>
<evidence type="ECO:0000256" key="5">
    <source>
        <dbReference type="ARBA" id="ARBA00022475"/>
    </source>
</evidence>
<evidence type="ECO:0000256" key="21">
    <source>
        <dbReference type="SAM" id="MobiDB-lite"/>
    </source>
</evidence>
<feature type="transmembrane region" description="Helical" evidence="20">
    <location>
        <begin position="871"/>
        <end position="890"/>
    </location>
</feature>
<keyword evidence="11" id="KW-1278">Translocase</keyword>
<evidence type="ECO:0000256" key="19">
    <source>
        <dbReference type="ARBA" id="ARBA00068364"/>
    </source>
</evidence>
<dbReference type="RefSeq" id="WP_083339828.1">
    <property type="nucleotide sequence ID" value="NZ_CP018863.1"/>
</dbReference>
<dbReference type="InterPro" id="IPR023214">
    <property type="entry name" value="HAD_sf"/>
</dbReference>
<evidence type="ECO:0000256" key="1">
    <source>
        <dbReference type="ARBA" id="ARBA00004651"/>
    </source>
</evidence>
<dbReference type="SUPFAM" id="SSF55008">
    <property type="entry name" value="HMA, heavy metal-associated domain"/>
    <property type="match status" value="1"/>
</dbReference>
<dbReference type="Gene3D" id="2.70.150.10">
    <property type="entry name" value="Calcium-transporting ATPase, cytoplasmic transduction domain A"/>
    <property type="match status" value="1"/>
</dbReference>
<dbReference type="InterPro" id="IPR006121">
    <property type="entry name" value="HMA_dom"/>
</dbReference>
<dbReference type="NCBIfam" id="TIGR01525">
    <property type="entry name" value="ATPase-IB_hvy"/>
    <property type="match status" value="1"/>
</dbReference>
<feature type="region of interest" description="Disordered" evidence="21">
    <location>
        <begin position="125"/>
        <end position="144"/>
    </location>
</feature>
<evidence type="ECO:0000256" key="15">
    <source>
        <dbReference type="ARBA" id="ARBA00023136"/>
    </source>
</evidence>
<evidence type="ECO:0000256" key="6">
    <source>
        <dbReference type="ARBA" id="ARBA00022692"/>
    </source>
</evidence>
<dbReference type="Pfam" id="PF13473">
    <property type="entry name" value="Cupredoxin_1"/>
    <property type="match status" value="1"/>
</dbReference>
<dbReference type="InterPro" id="IPR036412">
    <property type="entry name" value="HAD-like_sf"/>
</dbReference>
<dbReference type="EC" id="7.2.2.8" evidence="3"/>
<evidence type="ECO:0000313" key="24">
    <source>
        <dbReference type="Proteomes" id="UP000181917"/>
    </source>
</evidence>
<evidence type="ECO:0000256" key="7">
    <source>
        <dbReference type="ARBA" id="ARBA00022723"/>
    </source>
</evidence>
<dbReference type="AlphaFoldDB" id="A0A1H1FYZ2"/>
<feature type="transmembrane region" description="Helical" evidence="20">
    <location>
        <begin position="846"/>
        <end position="865"/>
    </location>
</feature>
<evidence type="ECO:0000259" key="22">
    <source>
        <dbReference type="PROSITE" id="PS50846"/>
    </source>
</evidence>
<feature type="region of interest" description="Disordered" evidence="21">
    <location>
        <begin position="900"/>
        <end position="925"/>
    </location>
</feature>
<dbReference type="CDD" id="cd02094">
    <property type="entry name" value="P-type_ATPase_Cu-like"/>
    <property type="match status" value="1"/>
</dbReference>
<name>A0A1H1FYZ2_9MICC</name>
<dbReference type="NCBIfam" id="TIGR01494">
    <property type="entry name" value="ATPase_P-type"/>
    <property type="match status" value="1"/>
</dbReference>
<evidence type="ECO:0000256" key="16">
    <source>
        <dbReference type="ARBA" id="ARBA00033239"/>
    </source>
</evidence>
<dbReference type="Proteomes" id="UP000181917">
    <property type="component" value="Unassembled WGS sequence"/>
</dbReference>
<dbReference type="Pfam" id="PF00702">
    <property type="entry name" value="Hydrolase"/>
    <property type="match status" value="1"/>
</dbReference>
<evidence type="ECO:0000256" key="2">
    <source>
        <dbReference type="ARBA" id="ARBA00006024"/>
    </source>
</evidence>
<gene>
    <name evidence="23" type="ORF">SAMN04489742_3727</name>
</gene>
<keyword evidence="4" id="KW-0813">Transport</keyword>
<comment type="function">
    <text evidence="18">Necessary for copper homeostasis and likely functions as a copper exporter. Also required for full virulence.</text>
</comment>
<dbReference type="PRINTS" id="PR00943">
    <property type="entry name" value="CUATPASE"/>
</dbReference>
<dbReference type="SUPFAM" id="SSF81665">
    <property type="entry name" value="Calcium ATPase, transmembrane domain M"/>
    <property type="match status" value="1"/>
</dbReference>
<dbReference type="GO" id="GO:0005524">
    <property type="term" value="F:ATP binding"/>
    <property type="evidence" value="ECO:0007669"/>
    <property type="project" value="UniProtKB-UniRule"/>
</dbReference>
<keyword evidence="15 20" id="KW-0472">Membrane</keyword>
<keyword evidence="24" id="KW-1185">Reference proteome</keyword>
<dbReference type="GO" id="GO:0055070">
    <property type="term" value="P:copper ion homeostasis"/>
    <property type="evidence" value="ECO:0007669"/>
    <property type="project" value="TreeGrafter"/>
</dbReference>
<comment type="subcellular location">
    <subcellularLocation>
        <location evidence="1">Cell membrane</location>
        <topology evidence="1">Multi-pass membrane protein</topology>
    </subcellularLocation>
</comment>
<dbReference type="SUPFAM" id="SSF81653">
    <property type="entry name" value="Calcium ATPase, transduction domain A"/>
    <property type="match status" value="1"/>
</dbReference>
<dbReference type="InterPro" id="IPR028096">
    <property type="entry name" value="EfeO_Cupredoxin"/>
</dbReference>
<keyword evidence="13" id="KW-0186">Copper</keyword>
<sequence>MDTLDLAVIAAGIALIGFLAWYFFRPRKATRAEVSGGVQTVDIAVRGGYTPDLVHVTAGTPVRLRFNRQDNSDCTSRVVFPDLRKSASLAAFGTTTVDLVIDEPGEYPWACGMNMLHGRLVAEPAGTAPADTGREEEAETARAVGVGPRLEANQPRERAEFMLPGALRSMLIDTVKAESRLQRIDGVESAEINFGAERAVLVYDPERAGTNELEKAVTDVTGFPARLRPEPGSEPTEEAEAEAQHQEVRDLKWRVALGTVLTVPVLYAAMVSHFIGSRFVPDFLENPYTQLVLTLPVMFIVGWPIHRIGWRALANRSAEMNSLIALGTAAAFGYSLAVTFFPGVFPEEVREVYYEVVSFIVTVILLGRLVEARARSGTGEAIRALLALTPATARVLRDGQEVEVDANEVQAGDKIRVRPGEKIPVDGEIIEGRSTIDESMITGESVPVSKGAGDPVTGATVNTTGAFTMRATRVGAETALAQIIKLVQEAQSSKAPIQRLVDTVAGYFVPAVVFIAVIAFVVWFVVGPALTLAVVAAVSVLIIACPCALGLATPLSIMVATGKGASMGVLVKSAEALESAHKADTVVLDKTGTITRGEPSLTDLVPAAGQDPDELLRLVASAEADSEHPLAAAIVRNAQEKGLRLSPVSAFDSVTGKGVRASVDGREVLIGNIRLLSDAAIETGQFGEQAARLSEEGKTPMYVAVDGQAAGLVAVADTLKPSSRAAVAALHRLGVEVVMITGDNAATARAVAGQVGIDRVLADVLPEHKAAEIRTLQDQGKLVAMVGDGINDAPALAQADVGIAIGTGTDVAIEAADITLMSGDLQALVTAVALSKATMRNIRQNLFLAFGYNTAAIPIAAGLLYPATGALLSPMIAAAAMAVSSISVVVNASRLHRFAPEPAEEPGDAGTVPVPAQVKASGAGR</sequence>
<dbReference type="GO" id="GO:0140581">
    <property type="term" value="F:P-type monovalent copper transporter activity"/>
    <property type="evidence" value="ECO:0007669"/>
    <property type="project" value="UniProtKB-EC"/>
</dbReference>
<organism evidence="23 24">
    <name type="scientific">Crystallibacter crystallopoietes</name>
    <dbReference type="NCBI Taxonomy" id="37928"/>
    <lineage>
        <taxon>Bacteria</taxon>
        <taxon>Bacillati</taxon>
        <taxon>Actinomycetota</taxon>
        <taxon>Actinomycetes</taxon>
        <taxon>Micrococcales</taxon>
        <taxon>Micrococcaceae</taxon>
        <taxon>Crystallibacter</taxon>
    </lineage>
</organism>
<dbReference type="InterPro" id="IPR023299">
    <property type="entry name" value="ATPase_P-typ_cyto_dom_N"/>
</dbReference>
<evidence type="ECO:0000256" key="3">
    <source>
        <dbReference type="ARBA" id="ARBA00012517"/>
    </source>
</evidence>
<feature type="transmembrane region" description="Helical" evidence="20">
    <location>
        <begin position="352"/>
        <end position="370"/>
    </location>
</feature>
<evidence type="ECO:0000256" key="11">
    <source>
        <dbReference type="ARBA" id="ARBA00022967"/>
    </source>
</evidence>
<evidence type="ECO:0000256" key="18">
    <source>
        <dbReference type="ARBA" id="ARBA00057500"/>
    </source>
</evidence>
<feature type="domain" description="HMA" evidence="22">
    <location>
        <begin position="157"/>
        <end position="225"/>
    </location>
</feature>
<dbReference type="Gene3D" id="3.40.1110.10">
    <property type="entry name" value="Calcium-transporting ATPase, cytoplasmic domain N"/>
    <property type="match status" value="1"/>
</dbReference>
<dbReference type="InterPro" id="IPR036163">
    <property type="entry name" value="HMA_dom_sf"/>
</dbReference>
<keyword evidence="8 20" id="KW-0547">Nucleotide-binding</keyword>
<keyword evidence="14" id="KW-0406">Ion transport</keyword>
<dbReference type="InterPro" id="IPR044492">
    <property type="entry name" value="P_typ_ATPase_HD_dom"/>
</dbReference>
<dbReference type="SFLD" id="SFLDG00002">
    <property type="entry name" value="C1.7:_P-type_atpase_like"/>
    <property type="match status" value="1"/>
</dbReference>
<evidence type="ECO:0000256" key="13">
    <source>
        <dbReference type="ARBA" id="ARBA00023008"/>
    </source>
</evidence>
<feature type="transmembrane region" description="Helical" evidence="20">
    <location>
        <begin position="6"/>
        <end position="24"/>
    </location>
</feature>
<dbReference type="Gene3D" id="2.60.40.420">
    <property type="entry name" value="Cupredoxins - blue copper proteins"/>
    <property type="match status" value="1"/>
</dbReference>
<feature type="transmembrane region" description="Helical" evidence="20">
    <location>
        <begin position="532"/>
        <end position="557"/>
    </location>
</feature>
<feature type="transmembrane region" description="Helical" evidence="20">
    <location>
        <begin position="504"/>
        <end position="526"/>
    </location>
</feature>
<dbReference type="PROSITE" id="PS00154">
    <property type="entry name" value="ATPASE_E1_E2"/>
    <property type="match status" value="1"/>
</dbReference>
<dbReference type="PRINTS" id="PR00119">
    <property type="entry name" value="CATATPASE"/>
</dbReference>
<dbReference type="PANTHER" id="PTHR43520:SF8">
    <property type="entry name" value="P-TYPE CU(+) TRANSPORTER"/>
    <property type="match status" value="1"/>
</dbReference>
<dbReference type="PANTHER" id="PTHR43520">
    <property type="entry name" value="ATP7, ISOFORM B"/>
    <property type="match status" value="1"/>
</dbReference>
<feature type="transmembrane region" description="Helical" evidence="20">
    <location>
        <begin position="322"/>
        <end position="346"/>
    </location>
</feature>
<evidence type="ECO:0000256" key="17">
    <source>
        <dbReference type="ARBA" id="ARBA00049289"/>
    </source>
</evidence>
<dbReference type="STRING" id="37928.SAMN04489742_3727"/>
<accession>A0A1H1FYZ2</accession>
<dbReference type="GO" id="GO:0016887">
    <property type="term" value="F:ATP hydrolysis activity"/>
    <property type="evidence" value="ECO:0007669"/>
    <property type="project" value="InterPro"/>
</dbReference>
<keyword evidence="12 20" id="KW-1133">Transmembrane helix</keyword>
<dbReference type="Gene3D" id="3.30.70.100">
    <property type="match status" value="1"/>
</dbReference>
<dbReference type="SUPFAM" id="SSF56784">
    <property type="entry name" value="HAD-like"/>
    <property type="match status" value="1"/>
</dbReference>
<evidence type="ECO:0000313" key="23">
    <source>
        <dbReference type="EMBL" id="SDR05999.1"/>
    </source>
</evidence>
<keyword evidence="7 20" id="KW-0479">Metal-binding</keyword>
<dbReference type="InterPro" id="IPR008972">
    <property type="entry name" value="Cupredoxin"/>
</dbReference>